<dbReference type="OrthoDB" id="1049480at2"/>
<protein>
    <recommendedName>
        <fullName evidence="4">Glycerophosphoryl diester phosphodiesterase membrane domain-containing protein</fullName>
    </recommendedName>
</protein>
<feature type="transmembrane region" description="Helical" evidence="1">
    <location>
        <begin position="34"/>
        <end position="56"/>
    </location>
</feature>
<sequence length="291" mass="32924">MSEKVEFKKLREFGDIINDTIRFFKENFKPLLRVFIYFCGAFILAGMAASIMQQIGMQKTIRDMDVANTYGKLKGIFSVSYFLVFIIAMLNYTAMTVSVTSFIALYIEKGNTAPTVDEVWGYFKYYFLRVLGSSVLLSMLMIFSFALCLLPGIYMFPAISLMIPVMIFENGSLGYAFSHAFKLLKEQWWITAATLFILWIITYATTSFASLPAIILTMVSTLANGSKGLSNGVIIFSTILQYLCQVFMIIPIIGIALCYFNLSERQNSGGLMERIQKMGQHADPFANKEEY</sequence>
<keyword evidence="1" id="KW-0472">Membrane</keyword>
<gene>
    <name evidence="2" type="ORF">TH53_10605</name>
</gene>
<feature type="transmembrane region" description="Helical" evidence="1">
    <location>
        <begin position="189"/>
        <end position="219"/>
    </location>
</feature>
<evidence type="ECO:0000313" key="3">
    <source>
        <dbReference type="Proteomes" id="UP000032049"/>
    </source>
</evidence>
<feature type="transmembrane region" description="Helical" evidence="1">
    <location>
        <begin position="239"/>
        <end position="262"/>
    </location>
</feature>
<name>A0A0D0GM00_9SPHI</name>
<proteinExistence type="predicted"/>
<feature type="transmembrane region" description="Helical" evidence="1">
    <location>
        <begin position="153"/>
        <end position="177"/>
    </location>
</feature>
<evidence type="ECO:0000313" key="2">
    <source>
        <dbReference type="EMBL" id="KIO77215.1"/>
    </source>
</evidence>
<keyword evidence="1" id="KW-0812">Transmembrane</keyword>
<feature type="transmembrane region" description="Helical" evidence="1">
    <location>
        <begin position="126"/>
        <end position="147"/>
    </location>
</feature>
<accession>A0A0D0GM00</accession>
<dbReference type="Proteomes" id="UP000032049">
    <property type="component" value="Unassembled WGS sequence"/>
</dbReference>
<reference evidence="2 3" key="1">
    <citation type="submission" date="2015-01" db="EMBL/GenBank/DDBJ databases">
        <title>Draft genome sequence of Pedobacter sp. NL19 isolated from sludge of an effluent treatment pond in an abandoned uranium mine.</title>
        <authorList>
            <person name="Santos T."/>
            <person name="Caetano T."/>
            <person name="Covas C."/>
            <person name="Cruz A."/>
            <person name="Mendo S."/>
        </authorList>
    </citation>
    <scope>NUCLEOTIDE SEQUENCE [LARGE SCALE GENOMIC DNA]</scope>
    <source>
        <strain evidence="2 3">NL19</strain>
    </source>
</reference>
<organism evidence="2 3">
    <name type="scientific">Pedobacter lusitanus</name>
    <dbReference type="NCBI Taxonomy" id="1503925"/>
    <lineage>
        <taxon>Bacteria</taxon>
        <taxon>Pseudomonadati</taxon>
        <taxon>Bacteroidota</taxon>
        <taxon>Sphingobacteriia</taxon>
        <taxon>Sphingobacteriales</taxon>
        <taxon>Sphingobacteriaceae</taxon>
        <taxon>Pedobacter</taxon>
    </lineage>
</organism>
<dbReference type="STRING" id="1503925.TH53_10605"/>
<dbReference type="EMBL" id="JXRA01000042">
    <property type="protein sequence ID" value="KIO77215.1"/>
    <property type="molecule type" value="Genomic_DNA"/>
</dbReference>
<dbReference type="RefSeq" id="WP_041881613.1">
    <property type="nucleotide sequence ID" value="NZ_CP157278.1"/>
</dbReference>
<keyword evidence="1" id="KW-1133">Transmembrane helix</keyword>
<dbReference type="AlphaFoldDB" id="A0A0D0GM00"/>
<keyword evidence="3" id="KW-1185">Reference proteome</keyword>
<feature type="transmembrane region" description="Helical" evidence="1">
    <location>
        <begin position="76"/>
        <end position="105"/>
    </location>
</feature>
<evidence type="ECO:0008006" key="4">
    <source>
        <dbReference type="Google" id="ProtNLM"/>
    </source>
</evidence>
<comment type="caution">
    <text evidence="2">The sequence shown here is derived from an EMBL/GenBank/DDBJ whole genome shotgun (WGS) entry which is preliminary data.</text>
</comment>
<evidence type="ECO:0000256" key="1">
    <source>
        <dbReference type="SAM" id="Phobius"/>
    </source>
</evidence>